<proteinExistence type="inferred from homology"/>
<comment type="function">
    <text evidence="1">Involved in DNA damage repair.</text>
</comment>
<dbReference type="GO" id="GO:0006281">
    <property type="term" value="P:DNA repair"/>
    <property type="evidence" value="ECO:0007669"/>
    <property type="project" value="UniProtKB-UniRule"/>
</dbReference>
<keyword evidence="1" id="KW-0234">DNA repair</keyword>
<evidence type="ECO:0000313" key="4">
    <source>
        <dbReference type="EMBL" id="HHQ80274.1"/>
    </source>
</evidence>
<dbReference type="Pfam" id="PF04895">
    <property type="entry name" value="Nre_C"/>
    <property type="match status" value="1"/>
</dbReference>
<feature type="domain" description="Archaeal Nre C-terminal" evidence="3">
    <location>
        <begin position="312"/>
        <end position="421"/>
    </location>
</feature>
<comment type="caution">
    <text evidence="4">The sequence shown here is derived from an EMBL/GenBank/DDBJ whole genome shotgun (WGS) entry which is preliminary data.</text>
</comment>
<reference evidence="4" key="1">
    <citation type="journal article" date="2020" name="mSystems">
        <title>Genome- and Community-Level Interaction Insights into Carbon Utilization and Element Cycling Functions of Hydrothermarchaeota in Hydrothermal Sediment.</title>
        <authorList>
            <person name="Zhou Z."/>
            <person name="Liu Y."/>
            <person name="Xu W."/>
            <person name="Pan J."/>
            <person name="Luo Z.H."/>
            <person name="Li M."/>
        </authorList>
    </citation>
    <scope>NUCLEOTIDE SEQUENCE [LARGE SCALE GENOMIC DNA]</scope>
    <source>
        <strain evidence="4">SpSt-1116</strain>
    </source>
</reference>
<dbReference type="InterPro" id="IPR006979">
    <property type="entry name" value="Nre_C"/>
</dbReference>
<dbReference type="PANTHER" id="PTHR38136">
    <property type="entry name" value="DNA REPAIR PROTEIN"/>
    <property type="match status" value="1"/>
</dbReference>
<dbReference type="PANTHER" id="PTHR38136:SF2">
    <property type="entry name" value="DNA REPAIR PROTEIN"/>
    <property type="match status" value="1"/>
</dbReference>
<gene>
    <name evidence="4" type="ORF">ENM78_02260</name>
</gene>
<comment type="caution">
    <text evidence="1">Lacks conserved residue(s) required for the propagation of feature annotation.</text>
</comment>
<evidence type="ECO:0000256" key="1">
    <source>
        <dbReference type="HAMAP-Rule" id="MF_02096"/>
    </source>
</evidence>
<evidence type="ECO:0000259" key="3">
    <source>
        <dbReference type="Pfam" id="PF04895"/>
    </source>
</evidence>
<dbReference type="Pfam" id="PF04894">
    <property type="entry name" value="Nre_N"/>
    <property type="match status" value="1"/>
</dbReference>
<dbReference type="InterPro" id="IPR033167">
    <property type="entry name" value="Nre"/>
</dbReference>
<dbReference type="InterPro" id="IPR006978">
    <property type="entry name" value="Nre_N"/>
</dbReference>
<dbReference type="AlphaFoldDB" id="A0A7J3ZJU2"/>
<feature type="domain" description="Archaeal Nre N-terminal" evidence="2">
    <location>
        <begin position="31"/>
        <end position="299"/>
    </location>
</feature>
<accession>A0A7J3ZJU2</accession>
<keyword evidence="1" id="KW-0227">DNA damage</keyword>
<dbReference type="HAMAP" id="MF_02096">
    <property type="entry name" value="Nre"/>
    <property type="match status" value="1"/>
</dbReference>
<organism evidence="4">
    <name type="scientific">Fervidicoccus fontis</name>
    <dbReference type="NCBI Taxonomy" id="683846"/>
    <lineage>
        <taxon>Archaea</taxon>
        <taxon>Thermoproteota</taxon>
        <taxon>Thermoprotei</taxon>
        <taxon>Fervidicoccales</taxon>
        <taxon>Fervidicoccaceae</taxon>
        <taxon>Fervidicoccus</taxon>
    </lineage>
</organism>
<comment type="similarity">
    <text evidence="1">Belongs to the Nre family.</text>
</comment>
<evidence type="ECO:0000259" key="2">
    <source>
        <dbReference type="Pfam" id="PF04894"/>
    </source>
</evidence>
<protein>
    <recommendedName>
        <fullName evidence="1">DNA repair protein</fullName>
    </recommendedName>
</protein>
<dbReference type="EMBL" id="DRZC01000031">
    <property type="protein sequence ID" value="HHQ80274.1"/>
    <property type="molecule type" value="Genomic_DNA"/>
</dbReference>
<name>A0A7J3ZJU2_9CREN</name>
<sequence>MFILEQTEILPDGGLKLDPRLCVLCRGGRYLCGYAFCPIVVKSIARRRHVGVWRRRELHGSSPPTVFVGRAGYPVVAAGPAVPPVRGDTREYDLPEAWRNTPLEKILDYRLSLVLGRSFLRVDSVNSKAVRGLQELALSLKPVEVELVLEKPPRPVVLLDDHAPPMGPAAPLRHFRLVGNVSPERIVERVYSDTDLKSSEAVYALYESGIPVTHIQRLLSVGCLGVGRLRRLVPTRWSITAVDDMISRRLVERIKGYETIDKVQVFVRKSAKNLFVAILAPRTWSFEWMEAWFPKSTWNPSEDETVVEGDYEEYWGRSRYAAIGGCYYAARLATVEYLNRIRRQATAILLREIYPGFTIPIGVWFVRENLREMFSTKPVEFDELKDALRYVSGFTKLDISVWISSSRLIRRLAGQRKITSWMDA</sequence>